<keyword evidence="2" id="KW-1185">Reference proteome</keyword>
<evidence type="ECO:0000313" key="2">
    <source>
        <dbReference type="Proteomes" id="UP001060085"/>
    </source>
</evidence>
<gene>
    <name evidence="1" type="ORF">M9H77_26612</name>
</gene>
<comment type="caution">
    <text evidence="1">The sequence shown here is derived from an EMBL/GenBank/DDBJ whole genome shotgun (WGS) entry which is preliminary data.</text>
</comment>
<dbReference type="Proteomes" id="UP001060085">
    <property type="component" value="Linkage Group LG06"/>
</dbReference>
<evidence type="ECO:0000313" key="1">
    <source>
        <dbReference type="EMBL" id="KAI5657819.1"/>
    </source>
</evidence>
<proteinExistence type="predicted"/>
<name>A0ACC0AAI7_CATRO</name>
<reference evidence="2" key="1">
    <citation type="journal article" date="2023" name="Nat. Plants">
        <title>Single-cell RNA sequencing provides a high-resolution roadmap for understanding the multicellular compartmentation of specialized metabolism.</title>
        <authorList>
            <person name="Sun S."/>
            <person name="Shen X."/>
            <person name="Li Y."/>
            <person name="Li Y."/>
            <person name="Wang S."/>
            <person name="Li R."/>
            <person name="Zhang H."/>
            <person name="Shen G."/>
            <person name="Guo B."/>
            <person name="Wei J."/>
            <person name="Xu J."/>
            <person name="St-Pierre B."/>
            <person name="Chen S."/>
            <person name="Sun C."/>
        </authorList>
    </citation>
    <scope>NUCLEOTIDE SEQUENCE [LARGE SCALE GENOMIC DNA]</scope>
</reference>
<protein>
    <submittedName>
        <fullName evidence="1">Uncharacterized protein</fullName>
    </submittedName>
</protein>
<accession>A0ACC0AAI7</accession>
<sequence length="168" mass="18679">MFDDAWRILGEMDKRDTITYTSLATRQNQLGFNEMALSIINHMHNDDIEMDWYTFSYFLSASASSSVKQQGQMAFLFTNTYEKPHSDQGVNSGHDLVFGSVRELHCTWLVPHTRASSDGIDVSDSGEWIYLKRGIDRGGCGPISLCGHHIMLCGGIRPPSGESGGARN</sequence>
<organism evidence="1 2">
    <name type="scientific">Catharanthus roseus</name>
    <name type="common">Madagascar periwinkle</name>
    <name type="synonym">Vinca rosea</name>
    <dbReference type="NCBI Taxonomy" id="4058"/>
    <lineage>
        <taxon>Eukaryota</taxon>
        <taxon>Viridiplantae</taxon>
        <taxon>Streptophyta</taxon>
        <taxon>Embryophyta</taxon>
        <taxon>Tracheophyta</taxon>
        <taxon>Spermatophyta</taxon>
        <taxon>Magnoliopsida</taxon>
        <taxon>eudicotyledons</taxon>
        <taxon>Gunneridae</taxon>
        <taxon>Pentapetalae</taxon>
        <taxon>asterids</taxon>
        <taxon>lamiids</taxon>
        <taxon>Gentianales</taxon>
        <taxon>Apocynaceae</taxon>
        <taxon>Rauvolfioideae</taxon>
        <taxon>Vinceae</taxon>
        <taxon>Catharanthinae</taxon>
        <taxon>Catharanthus</taxon>
    </lineage>
</organism>
<dbReference type="EMBL" id="CM044706">
    <property type="protein sequence ID" value="KAI5657819.1"/>
    <property type="molecule type" value="Genomic_DNA"/>
</dbReference>